<name>A0A2T7UFV8_9BURK</name>
<organism evidence="4 5">
    <name type="scientific">Limnohabitans planktonicus II-D5</name>
    <dbReference type="NCBI Taxonomy" id="1293045"/>
    <lineage>
        <taxon>Bacteria</taxon>
        <taxon>Pseudomonadati</taxon>
        <taxon>Pseudomonadota</taxon>
        <taxon>Betaproteobacteria</taxon>
        <taxon>Burkholderiales</taxon>
        <taxon>Comamonadaceae</taxon>
        <taxon>Limnohabitans</taxon>
    </lineage>
</organism>
<protein>
    <recommendedName>
        <fullName evidence="2">Protein-L-isoaspartate O-methyltransferase</fullName>
    </recommendedName>
    <alternativeName>
        <fullName evidence="3">Protein L-isoaspartyl methyltransferase</fullName>
    </alternativeName>
</protein>
<dbReference type="GO" id="GO:0005737">
    <property type="term" value="C:cytoplasm"/>
    <property type="evidence" value="ECO:0007669"/>
    <property type="project" value="TreeGrafter"/>
</dbReference>
<gene>
    <name evidence="4" type="ORF">H663_005615</name>
</gene>
<dbReference type="CDD" id="cd02440">
    <property type="entry name" value="AdoMet_MTases"/>
    <property type="match status" value="1"/>
</dbReference>
<evidence type="ECO:0000313" key="4">
    <source>
        <dbReference type="EMBL" id="PVE43488.1"/>
    </source>
</evidence>
<dbReference type="STRING" id="1293045.H663_03555"/>
<dbReference type="AlphaFoldDB" id="A0A2T7UFV8"/>
<dbReference type="PANTHER" id="PTHR11579">
    <property type="entry name" value="PROTEIN-L-ISOASPARTATE O-METHYLTRANSFERASE"/>
    <property type="match status" value="1"/>
</dbReference>
<evidence type="ECO:0000256" key="1">
    <source>
        <dbReference type="ARBA" id="ARBA00005369"/>
    </source>
</evidence>
<proteinExistence type="inferred from homology"/>
<dbReference type="EMBL" id="LFYT02000005">
    <property type="protein sequence ID" value="PVE43488.1"/>
    <property type="molecule type" value="Genomic_DNA"/>
</dbReference>
<dbReference type="OrthoDB" id="9810066at2"/>
<evidence type="ECO:0000256" key="2">
    <source>
        <dbReference type="ARBA" id="ARBA00013346"/>
    </source>
</evidence>
<dbReference type="InterPro" id="IPR029063">
    <property type="entry name" value="SAM-dependent_MTases_sf"/>
</dbReference>
<comment type="similarity">
    <text evidence="1">Belongs to the methyltransferase superfamily. L-isoaspartyl/D-aspartyl protein methyltransferase family.</text>
</comment>
<dbReference type="RefSeq" id="WP_053169919.1">
    <property type="nucleotide sequence ID" value="NZ_LFYT02000005.1"/>
</dbReference>
<evidence type="ECO:0000313" key="5">
    <source>
        <dbReference type="Proteomes" id="UP000037507"/>
    </source>
</evidence>
<dbReference type="GO" id="GO:0032259">
    <property type="term" value="P:methylation"/>
    <property type="evidence" value="ECO:0007669"/>
    <property type="project" value="UniProtKB-KW"/>
</dbReference>
<dbReference type="Proteomes" id="UP000037507">
    <property type="component" value="Unassembled WGS sequence"/>
</dbReference>
<reference evidence="4" key="1">
    <citation type="submission" date="2017-04" db="EMBL/GenBank/DDBJ databases">
        <title>Unexpected and diverse lifestyles within the genus Limnohabitans.</title>
        <authorList>
            <person name="Kasalicky V."/>
            <person name="Mehrshad M."/>
            <person name="Andrei S.-A."/>
            <person name="Salcher M."/>
            <person name="Kratochvilova H."/>
            <person name="Simek K."/>
            <person name="Ghai R."/>
        </authorList>
    </citation>
    <scope>NUCLEOTIDE SEQUENCE [LARGE SCALE GENOMIC DNA]</scope>
    <source>
        <strain evidence="4">II-D5</strain>
    </source>
</reference>
<dbReference type="Pfam" id="PF01135">
    <property type="entry name" value="PCMT"/>
    <property type="match status" value="1"/>
</dbReference>
<accession>A0A2T7UFV8</accession>
<dbReference type="Gene3D" id="3.40.50.150">
    <property type="entry name" value="Vaccinia Virus protein VP39"/>
    <property type="match status" value="1"/>
</dbReference>
<comment type="caution">
    <text evidence="4">The sequence shown here is derived from an EMBL/GenBank/DDBJ whole genome shotgun (WGS) entry which is preliminary data.</text>
</comment>
<dbReference type="PANTHER" id="PTHR11579:SF18">
    <property type="entry name" value="PROTEIN-L-ISOASPARTATE O-METHYLTRANSFERASE"/>
    <property type="match status" value="1"/>
</dbReference>
<evidence type="ECO:0000256" key="3">
    <source>
        <dbReference type="ARBA" id="ARBA00030757"/>
    </source>
</evidence>
<keyword evidence="5" id="KW-1185">Reference proteome</keyword>
<sequence length="219" mass="23560">MNLNQARFNMIEQQIRPWEVLDPQVLDLLSVVRREDFVPLAHKALAFVDMDIPLGTAANQVMLAPRVQARLLQDLAVKKTDKVLEIGTGSGFMAALLGHQATSVLSLEMDAQLAAQAQANLQKAGMTNVTVRNTDGSQGAAAEGPFDVILLSGSVAEVPATLLQQLTIGGRLAAIVGNEPMMRATLITRSTDNSFTTTEPWDCNAPRLSGFAEPSSFQF</sequence>
<dbReference type="InterPro" id="IPR000682">
    <property type="entry name" value="PCMT"/>
</dbReference>
<dbReference type="GO" id="GO:0004719">
    <property type="term" value="F:protein-L-isoaspartate (D-aspartate) O-methyltransferase activity"/>
    <property type="evidence" value="ECO:0007669"/>
    <property type="project" value="InterPro"/>
</dbReference>
<dbReference type="SUPFAM" id="SSF53335">
    <property type="entry name" value="S-adenosyl-L-methionine-dependent methyltransferases"/>
    <property type="match status" value="1"/>
</dbReference>